<keyword evidence="1 6" id="KW-0963">Cytoplasm</keyword>
<dbReference type="GO" id="GO:0000400">
    <property type="term" value="F:four-way junction DNA binding"/>
    <property type="evidence" value="ECO:0007669"/>
    <property type="project" value="UniProtKB-UniRule"/>
</dbReference>
<evidence type="ECO:0000256" key="5">
    <source>
        <dbReference type="ARBA" id="ARBA00023204"/>
    </source>
</evidence>
<keyword evidence="8" id="KW-0067">ATP-binding</keyword>
<name>A0A1G2N7H8_9BACT</name>
<dbReference type="SUPFAM" id="SSF46929">
    <property type="entry name" value="DNA helicase RuvA subunit, C-terminal domain"/>
    <property type="match status" value="1"/>
</dbReference>
<dbReference type="InterPro" id="IPR003583">
    <property type="entry name" value="Hlx-hairpin-Hlx_DNA-bd_motif"/>
</dbReference>
<dbReference type="GO" id="GO:0005524">
    <property type="term" value="F:ATP binding"/>
    <property type="evidence" value="ECO:0007669"/>
    <property type="project" value="InterPro"/>
</dbReference>
<dbReference type="GO" id="GO:0006310">
    <property type="term" value="P:DNA recombination"/>
    <property type="evidence" value="ECO:0007669"/>
    <property type="project" value="UniProtKB-UniRule"/>
</dbReference>
<evidence type="ECO:0000313" key="9">
    <source>
        <dbReference type="Proteomes" id="UP000176221"/>
    </source>
</evidence>
<evidence type="ECO:0000256" key="3">
    <source>
        <dbReference type="ARBA" id="ARBA00023125"/>
    </source>
</evidence>
<dbReference type="InterPro" id="IPR000085">
    <property type="entry name" value="RuvA"/>
</dbReference>
<dbReference type="CDD" id="cd14332">
    <property type="entry name" value="UBA_RuvA_C"/>
    <property type="match status" value="1"/>
</dbReference>
<comment type="subunit">
    <text evidence="6">Homotetramer. Forms an RuvA(8)-RuvB(12)-Holliday junction (HJ) complex. HJ DNA is sandwiched between 2 RuvA tetramers; dsDNA enters through RuvA and exits via RuvB. An RuvB hexamer assembles on each DNA strand where it exits the tetramer. Each RuvB hexamer is contacted by two RuvA subunits (via domain III) on 2 adjacent RuvB subunits; this complex drives branch migration. In the full resolvosome a probable DNA-RuvA(4)-RuvB(12)-RuvC(2) complex forms which resolves the HJ.</text>
</comment>
<comment type="domain">
    <text evidence="6">Has three domains with a flexible linker between the domains II and III and assumes an 'L' shape. Domain III is highly mobile and contacts RuvB.</text>
</comment>
<dbReference type="InterPro" id="IPR010994">
    <property type="entry name" value="RuvA_2-like"/>
</dbReference>
<keyword evidence="8" id="KW-0547">Nucleotide-binding</keyword>
<comment type="caution">
    <text evidence="8">The sequence shown here is derived from an EMBL/GenBank/DDBJ whole genome shotgun (WGS) entry which is preliminary data.</text>
</comment>
<feature type="domain" description="Helix-hairpin-helix DNA-binding motif class 1" evidence="7">
    <location>
        <begin position="73"/>
        <end position="92"/>
    </location>
</feature>
<keyword evidence="4 6" id="KW-0233">DNA recombination</keyword>
<evidence type="ECO:0000256" key="4">
    <source>
        <dbReference type="ARBA" id="ARBA00023172"/>
    </source>
</evidence>
<protein>
    <recommendedName>
        <fullName evidence="6">Holliday junction branch migration complex subunit RuvA</fullName>
    </recommendedName>
</protein>
<comment type="function">
    <text evidence="6">The RuvA-RuvB-RuvC complex processes Holliday junction (HJ) DNA during genetic recombination and DNA repair, while the RuvA-RuvB complex plays an important role in the rescue of blocked DNA replication forks via replication fork reversal (RFR). RuvA specifically binds to HJ cruciform DNA, conferring on it an open structure. The RuvB hexamer acts as an ATP-dependent pump, pulling dsDNA into and through the RuvAB complex. HJ branch migration allows RuvC to scan DNA until it finds its consensus sequence, where it cleaves and resolves the cruciform DNA.</text>
</comment>
<comment type="subcellular location">
    <subcellularLocation>
        <location evidence="6">Cytoplasm</location>
    </subcellularLocation>
</comment>
<feature type="domain" description="Helix-hairpin-helix DNA-binding motif class 1" evidence="7">
    <location>
        <begin position="108"/>
        <end position="127"/>
    </location>
</feature>
<dbReference type="SUPFAM" id="SSF47781">
    <property type="entry name" value="RuvA domain 2-like"/>
    <property type="match status" value="1"/>
</dbReference>
<dbReference type="InterPro" id="IPR012340">
    <property type="entry name" value="NA-bd_OB-fold"/>
</dbReference>
<dbReference type="NCBIfam" id="TIGR00084">
    <property type="entry name" value="ruvA"/>
    <property type="match status" value="1"/>
</dbReference>
<evidence type="ECO:0000256" key="6">
    <source>
        <dbReference type="HAMAP-Rule" id="MF_00031"/>
    </source>
</evidence>
<dbReference type="Gene3D" id="2.40.50.140">
    <property type="entry name" value="Nucleic acid-binding proteins"/>
    <property type="match status" value="1"/>
</dbReference>
<evidence type="ECO:0000259" key="7">
    <source>
        <dbReference type="SMART" id="SM00278"/>
    </source>
</evidence>
<dbReference type="AlphaFoldDB" id="A0A1G2N7H8"/>
<keyword evidence="8" id="KW-0378">Hydrolase</keyword>
<keyword evidence="2 6" id="KW-0227">DNA damage</keyword>
<feature type="region of interest" description="Domain I" evidence="6">
    <location>
        <begin position="1"/>
        <end position="64"/>
    </location>
</feature>
<keyword evidence="5 6" id="KW-0234">DNA repair</keyword>
<gene>
    <name evidence="6" type="primary">ruvA</name>
    <name evidence="8" type="ORF">A2928_00285</name>
</gene>
<dbReference type="HAMAP" id="MF_00031">
    <property type="entry name" value="DNA_HJ_migration_RuvA"/>
    <property type="match status" value="1"/>
</dbReference>
<reference evidence="8 9" key="1">
    <citation type="journal article" date="2016" name="Nat. Commun.">
        <title>Thousands of microbial genomes shed light on interconnected biogeochemical processes in an aquifer system.</title>
        <authorList>
            <person name="Anantharaman K."/>
            <person name="Brown C.T."/>
            <person name="Hug L.A."/>
            <person name="Sharon I."/>
            <person name="Castelle C.J."/>
            <person name="Probst A.J."/>
            <person name="Thomas B.C."/>
            <person name="Singh A."/>
            <person name="Wilkins M.J."/>
            <person name="Karaoz U."/>
            <person name="Brodie E.L."/>
            <person name="Williams K.H."/>
            <person name="Hubbard S.S."/>
            <person name="Banfield J.F."/>
        </authorList>
    </citation>
    <scope>NUCLEOTIDE SEQUENCE [LARGE SCALE GENOMIC DNA]</scope>
</reference>
<dbReference type="InterPro" id="IPR036267">
    <property type="entry name" value="RuvA_C_sf"/>
</dbReference>
<evidence type="ECO:0000256" key="2">
    <source>
        <dbReference type="ARBA" id="ARBA00022763"/>
    </source>
</evidence>
<dbReference type="Pfam" id="PF01330">
    <property type="entry name" value="RuvA_N"/>
    <property type="match status" value="1"/>
</dbReference>
<dbReference type="SMART" id="SM00278">
    <property type="entry name" value="HhH1"/>
    <property type="match status" value="2"/>
</dbReference>
<dbReference type="Pfam" id="PF14520">
    <property type="entry name" value="HHH_5"/>
    <property type="match status" value="1"/>
</dbReference>
<keyword evidence="8" id="KW-0347">Helicase</keyword>
<evidence type="ECO:0000313" key="8">
    <source>
        <dbReference type="EMBL" id="OHA32013.1"/>
    </source>
</evidence>
<dbReference type="GO" id="GO:0009378">
    <property type="term" value="F:four-way junction helicase activity"/>
    <property type="evidence" value="ECO:0007669"/>
    <property type="project" value="InterPro"/>
</dbReference>
<dbReference type="GO" id="GO:0048476">
    <property type="term" value="C:Holliday junction resolvase complex"/>
    <property type="evidence" value="ECO:0007669"/>
    <property type="project" value="UniProtKB-UniRule"/>
</dbReference>
<dbReference type="SUPFAM" id="SSF50249">
    <property type="entry name" value="Nucleic acid-binding proteins"/>
    <property type="match status" value="1"/>
</dbReference>
<organism evidence="8 9">
    <name type="scientific">Candidatus Taylorbacteria bacterium RIFCSPLOWO2_01_FULL_45_15b</name>
    <dbReference type="NCBI Taxonomy" id="1802319"/>
    <lineage>
        <taxon>Bacteria</taxon>
        <taxon>Candidatus Tayloriibacteriota</taxon>
    </lineage>
</organism>
<keyword evidence="3 6" id="KW-0238">DNA-binding</keyword>
<dbReference type="Proteomes" id="UP000176221">
    <property type="component" value="Unassembled WGS sequence"/>
</dbReference>
<dbReference type="GO" id="GO:0009379">
    <property type="term" value="C:Holliday junction helicase complex"/>
    <property type="evidence" value="ECO:0007669"/>
    <property type="project" value="InterPro"/>
</dbReference>
<dbReference type="GO" id="GO:0006281">
    <property type="term" value="P:DNA repair"/>
    <property type="evidence" value="ECO:0007669"/>
    <property type="project" value="UniProtKB-UniRule"/>
</dbReference>
<dbReference type="InterPro" id="IPR013849">
    <property type="entry name" value="DNA_helicase_Holl-junc_RuvA_I"/>
</dbReference>
<feature type="region of interest" description="Domain III" evidence="6">
    <location>
        <begin position="146"/>
        <end position="189"/>
    </location>
</feature>
<proteinExistence type="inferred from homology"/>
<comment type="similarity">
    <text evidence="6">Belongs to the RuvA family.</text>
</comment>
<dbReference type="STRING" id="1802319.A2928_00285"/>
<dbReference type="Gene3D" id="1.10.150.20">
    <property type="entry name" value="5' to 3' exonuclease, C-terminal subdomain"/>
    <property type="match status" value="1"/>
</dbReference>
<dbReference type="GO" id="GO:0005737">
    <property type="term" value="C:cytoplasm"/>
    <property type="evidence" value="ECO:0007669"/>
    <property type="project" value="UniProtKB-SubCell"/>
</dbReference>
<dbReference type="InterPro" id="IPR011114">
    <property type="entry name" value="RuvA_C"/>
</dbReference>
<accession>A0A1G2N7H8</accession>
<dbReference type="Pfam" id="PF07499">
    <property type="entry name" value="RuvA_C"/>
    <property type="match status" value="1"/>
</dbReference>
<dbReference type="EMBL" id="MHRX01000056">
    <property type="protein sequence ID" value="OHA32013.1"/>
    <property type="molecule type" value="Genomic_DNA"/>
</dbReference>
<sequence>MISYIAGKILAKGARHTVILSSGIGYRVFVTNETLEKLGKIGEEARLWTHHAVREDSEELYGFPTEKGVDFFELLLSISGIGPKSALSILGVATIEMLQNAISSGDISYLTKVSGIGTKTANKIVLELKEKVGVLGEGFTMKQDVDAMEALKALGYGQTEIREALKQLAPNVEKTGDKVKAALKILAKS</sequence>
<evidence type="ECO:0000256" key="1">
    <source>
        <dbReference type="ARBA" id="ARBA00022490"/>
    </source>
</evidence>
<comment type="caution">
    <text evidence="6">Lacks conserved residue(s) required for the propagation of feature annotation.</text>
</comment>